<gene>
    <name evidence="1" type="ORF">SAMN05216550_1252</name>
</gene>
<evidence type="ECO:0000313" key="1">
    <source>
        <dbReference type="EMBL" id="SEK13704.1"/>
    </source>
</evidence>
<comment type="caution">
    <text evidence="1">The sequence shown here is derived from an EMBL/GenBank/DDBJ whole genome shotgun (WGS) entry which is preliminary data.</text>
</comment>
<organism evidence="1 2">
    <name type="scientific">Paraburkholderia tropica</name>
    <dbReference type="NCBI Taxonomy" id="92647"/>
    <lineage>
        <taxon>Bacteria</taxon>
        <taxon>Pseudomonadati</taxon>
        <taxon>Pseudomonadota</taxon>
        <taxon>Betaproteobacteria</taxon>
        <taxon>Burkholderiales</taxon>
        <taxon>Burkholderiaceae</taxon>
        <taxon>Paraburkholderia</taxon>
    </lineage>
</organism>
<dbReference type="Proteomes" id="UP000183529">
    <property type="component" value="Unassembled WGS sequence"/>
</dbReference>
<protein>
    <submittedName>
        <fullName evidence="1">Uncharacterized protein</fullName>
    </submittedName>
</protein>
<evidence type="ECO:0000313" key="2">
    <source>
        <dbReference type="Proteomes" id="UP000183529"/>
    </source>
</evidence>
<reference evidence="1 2" key="1">
    <citation type="submission" date="2016-10" db="EMBL/GenBank/DDBJ databases">
        <authorList>
            <person name="Varghese N."/>
            <person name="Submissions S."/>
        </authorList>
    </citation>
    <scope>NUCLEOTIDE SEQUENCE [LARGE SCALE GENOMIC DNA]</scope>
    <source>
        <strain evidence="1 2">LMG 22274</strain>
    </source>
</reference>
<proteinExistence type="predicted"/>
<name>A0AAQ1JXW9_9BURK</name>
<dbReference type="AlphaFoldDB" id="A0AAQ1JXW9"/>
<sequence>MRGARSRILDAFNIEIATADTAPPFTFEPIMFVSPPLTIDTLFEPVTWVLLTVVSVSFASPCEFDNEACQVAKRHKRQYGPQSAH</sequence>
<dbReference type="EMBL" id="FNZM01000025">
    <property type="protein sequence ID" value="SEK13704.1"/>
    <property type="molecule type" value="Genomic_DNA"/>
</dbReference>
<accession>A0AAQ1JXW9</accession>